<sequence length="145" mass="17029">MCGASLLFCLVLDREKDMSSAAFVRRLQNHCSVRMKYCLVFLAKYFFWPPHLPAKGGRCFECVHFYWKTIKIIYFRPLRVFFVCTAARIFPCNVQRASEIARENALFFRHLSNTLSIYNAGFLFLSCVSAYFRPPYAPFEFFGRV</sequence>
<accession>A0A645BE13</accession>
<proteinExistence type="predicted"/>
<name>A0A645BE13_9ZZZZ</name>
<organism evidence="1">
    <name type="scientific">bioreactor metagenome</name>
    <dbReference type="NCBI Taxonomy" id="1076179"/>
    <lineage>
        <taxon>unclassified sequences</taxon>
        <taxon>metagenomes</taxon>
        <taxon>ecological metagenomes</taxon>
    </lineage>
</organism>
<protein>
    <submittedName>
        <fullName evidence="1">Uncharacterized protein</fullName>
    </submittedName>
</protein>
<dbReference type="AlphaFoldDB" id="A0A645BE13"/>
<comment type="caution">
    <text evidence="1">The sequence shown here is derived from an EMBL/GenBank/DDBJ whole genome shotgun (WGS) entry which is preliminary data.</text>
</comment>
<gene>
    <name evidence="1" type="ORF">SDC9_110570</name>
</gene>
<evidence type="ECO:0000313" key="1">
    <source>
        <dbReference type="EMBL" id="MPM63689.1"/>
    </source>
</evidence>
<dbReference type="EMBL" id="VSSQ01019551">
    <property type="protein sequence ID" value="MPM63689.1"/>
    <property type="molecule type" value="Genomic_DNA"/>
</dbReference>
<reference evidence="1" key="1">
    <citation type="submission" date="2019-08" db="EMBL/GenBank/DDBJ databases">
        <authorList>
            <person name="Kucharzyk K."/>
            <person name="Murdoch R.W."/>
            <person name="Higgins S."/>
            <person name="Loffler F."/>
        </authorList>
    </citation>
    <scope>NUCLEOTIDE SEQUENCE</scope>
</reference>